<dbReference type="BioCyc" id="JESP1508404:G14D9-10692-MONOMER"/>
<dbReference type="STRING" id="1508404.JMA_14380"/>
<proteinExistence type="predicted"/>
<dbReference type="HOGENOM" id="CLU_121837_0_0_9"/>
<dbReference type="Pfam" id="PF08905">
    <property type="entry name" value="DUF1850"/>
    <property type="match status" value="1"/>
</dbReference>
<keyword evidence="2" id="KW-1185">Reference proteome</keyword>
<name>A0A0B5AK95_9BACL</name>
<accession>A0A0B5AK95</accession>
<sequence length="173" mass="19967">MQKKKMIPILIILITGVFFAAVFLPFRQAITFHHQQSGELISYIPASDKTDFQLSYTHSIHQSEVIDFYQITQENEIRQIALEYEDLAIGMPSNAMYEGETFVEEDGKYRIENMNRVFPSINLHTSQVVVSHVIHYRDKDYALDDYIEPGTFITISIKQLTLSELLRGVGMDD</sequence>
<evidence type="ECO:0000313" key="2">
    <source>
        <dbReference type="Proteomes" id="UP000031449"/>
    </source>
</evidence>
<evidence type="ECO:0008006" key="3">
    <source>
        <dbReference type="Google" id="ProtNLM"/>
    </source>
</evidence>
<dbReference type="EMBL" id="CP009416">
    <property type="protein sequence ID" value="AJD90755.1"/>
    <property type="molecule type" value="Genomic_DNA"/>
</dbReference>
<organism evidence="1 2">
    <name type="scientific">Jeotgalibacillus malaysiensis</name>
    <dbReference type="NCBI Taxonomy" id="1508404"/>
    <lineage>
        <taxon>Bacteria</taxon>
        <taxon>Bacillati</taxon>
        <taxon>Bacillota</taxon>
        <taxon>Bacilli</taxon>
        <taxon>Bacillales</taxon>
        <taxon>Caryophanaceae</taxon>
        <taxon>Jeotgalibacillus</taxon>
    </lineage>
</organism>
<evidence type="ECO:0000313" key="1">
    <source>
        <dbReference type="EMBL" id="AJD90755.1"/>
    </source>
</evidence>
<reference evidence="1 2" key="1">
    <citation type="submission" date="2014-08" db="EMBL/GenBank/DDBJ databases">
        <title>Complete genome of a marine bacteria Jeotgalibacillus malaysiensis.</title>
        <authorList>
            <person name="Yaakop A.S."/>
            <person name="Chan K.-G."/>
            <person name="Goh K.M."/>
        </authorList>
    </citation>
    <scope>NUCLEOTIDE SEQUENCE [LARGE SCALE GENOMIC DNA]</scope>
    <source>
        <strain evidence="1 2">D5</strain>
    </source>
</reference>
<gene>
    <name evidence="1" type="ORF">JMA_14380</name>
</gene>
<dbReference type="AlphaFoldDB" id="A0A0B5AK95"/>
<dbReference type="InterPro" id="IPR015001">
    <property type="entry name" value="DUF1850"/>
</dbReference>
<dbReference type="Proteomes" id="UP000031449">
    <property type="component" value="Chromosome"/>
</dbReference>
<protein>
    <recommendedName>
        <fullName evidence="3">RocC</fullName>
    </recommendedName>
</protein>
<dbReference type="KEGG" id="jeo:JMA_14380"/>